<keyword evidence="4" id="KW-1185">Reference proteome</keyword>
<feature type="domain" description="F5/8 type C" evidence="2">
    <location>
        <begin position="12"/>
        <end position="155"/>
    </location>
</feature>
<feature type="chain" id="PRO_5047203984" description="F5/8 type C domain-containing protein" evidence="1">
    <location>
        <begin position="26"/>
        <end position="408"/>
    </location>
</feature>
<evidence type="ECO:0000256" key="1">
    <source>
        <dbReference type="SAM" id="SignalP"/>
    </source>
</evidence>
<dbReference type="InterPro" id="IPR023346">
    <property type="entry name" value="Lysozyme-like_dom_sf"/>
</dbReference>
<dbReference type="InterPro" id="IPR023099">
    <property type="entry name" value="Glyco_hydro_46_N"/>
</dbReference>
<protein>
    <recommendedName>
        <fullName evidence="2">F5/8 type C domain-containing protein</fullName>
    </recommendedName>
</protein>
<dbReference type="InterPro" id="IPR000400">
    <property type="entry name" value="Glyco_hydro_46"/>
</dbReference>
<dbReference type="EMBL" id="BOMS01000018">
    <property type="protein sequence ID" value="GIE65308.1"/>
    <property type="molecule type" value="Genomic_DNA"/>
</dbReference>
<dbReference type="Pfam" id="PF00754">
    <property type="entry name" value="F5_F8_type_C"/>
    <property type="match status" value="1"/>
</dbReference>
<gene>
    <name evidence="3" type="ORF">Apa02nite_014160</name>
</gene>
<feature type="signal peptide" evidence="1">
    <location>
        <begin position="1"/>
        <end position="25"/>
    </location>
</feature>
<evidence type="ECO:0000259" key="2">
    <source>
        <dbReference type="PROSITE" id="PS50022"/>
    </source>
</evidence>
<dbReference type="PROSITE" id="PS50022">
    <property type="entry name" value="FA58C_3"/>
    <property type="match status" value="1"/>
</dbReference>
<dbReference type="Gene3D" id="1.20.141.10">
    <property type="entry name" value="Chitosanase, subunit A, domain 1"/>
    <property type="match status" value="1"/>
</dbReference>
<accession>A0ABQ4B3R0</accession>
<keyword evidence="1" id="KW-0732">Signal</keyword>
<dbReference type="Pfam" id="PF01374">
    <property type="entry name" value="Glyco_hydro_46"/>
    <property type="match status" value="1"/>
</dbReference>
<sequence>MALGGGIAAILCVPPAISVAANASADVVLSLGRPAVASSTLSVAWPATAAVDHTTGTRWASGAAVGTQWLRIDLGAAQVVNRVRLHWAGAYAKGYRVQLSDDGATWADAYRTATGNGGVDDLRALKGHGRYLRVLATQRAQPSGYSLGDVRAYGPGPASKVPESGTAPSAATPAAAAPLTASVKRETAFQLVSSAENSTLNWRGEFDYIEDLGDGRGYTAGIVGFCSGTGDMLDLVTDYTRRKPANALARYLTALRTVDGSDSHRGLDPGFLAAWRAAAADPVFQKAQQDARDRMYFTPAVRLATADGLRALGQFAYYDAAVMHGVNGLRAIRSRAVQARKTPSQGGDEIAYLGAFLDARDTEMRREAAHSDTTRVDTAQRVFLRGSNLDLVAPLTWHVYGDRYSIKR</sequence>
<proteinExistence type="predicted"/>
<dbReference type="SUPFAM" id="SSF53955">
    <property type="entry name" value="Lysozyme-like"/>
    <property type="match status" value="1"/>
</dbReference>
<evidence type="ECO:0000313" key="3">
    <source>
        <dbReference type="EMBL" id="GIE65308.1"/>
    </source>
</evidence>
<reference evidence="3 4" key="1">
    <citation type="submission" date="2021-01" db="EMBL/GenBank/DDBJ databases">
        <title>Whole genome shotgun sequence of Actinoplanes palleronii NBRC 14916.</title>
        <authorList>
            <person name="Komaki H."/>
            <person name="Tamura T."/>
        </authorList>
    </citation>
    <scope>NUCLEOTIDE SEQUENCE [LARGE SCALE GENOMIC DNA]</scope>
    <source>
        <strain evidence="3 4">NBRC 14916</strain>
    </source>
</reference>
<dbReference type="CDD" id="cd00978">
    <property type="entry name" value="chitosanase_GH46"/>
    <property type="match status" value="1"/>
</dbReference>
<dbReference type="SUPFAM" id="SSF49785">
    <property type="entry name" value="Galactose-binding domain-like"/>
    <property type="match status" value="1"/>
</dbReference>
<dbReference type="InterPro" id="IPR000421">
    <property type="entry name" value="FA58C"/>
</dbReference>
<organism evidence="3 4">
    <name type="scientific">Actinoplanes palleronii</name>
    <dbReference type="NCBI Taxonomy" id="113570"/>
    <lineage>
        <taxon>Bacteria</taxon>
        <taxon>Bacillati</taxon>
        <taxon>Actinomycetota</taxon>
        <taxon>Actinomycetes</taxon>
        <taxon>Micromonosporales</taxon>
        <taxon>Micromonosporaceae</taxon>
        <taxon>Actinoplanes</taxon>
    </lineage>
</organism>
<name>A0ABQ4B3R0_9ACTN</name>
<dbReference type="InterPro" id="IPR008979">
    <property type="entry name" value="Galactose-bd-like_sf"/>
</dbReference>
<dbReference type="Gene3D" id="2.60.120.260">
    <property type="entry name" value="Galactose-binding domain-like"/>
    <property type="match status" value="1"/>
</dbReference>
<dbReference type="Proteomes" id="UP000624709">
    <property type="component" value="Unassembled WGS sequence"/>
</dbReference>
<comment type="caution">
    <text evidence="3">The sequence shown here is derived from an EMBL/GenBank/DDBJ whole genome shotgun (WGS) entry which is preliminary data.</text>
</comment>
<evidence type="ECO:0000313" key="4">
    <source>
        <dbReference type="Proteomes" id="UP000624709"/>
    </source>
</evidence>
<dbReference type="Gene3D" id="3.30.386.10">
    <property type="entry name" value="Chitosanase, subunit A, domain 2"/>
    <property type="match status" value="1"/>
</dbReference>